<evidence type="ECO:0000313" key="2">
    <source>
        <dbReference type="EMBL" id="RLP77337.1"/>
    </source>
</evidence>
<dbReference type="GO" id="GO:0016747">
    <property type="term" value="F:acyltransferase activity, transferring groups other than amino-acyl groups"/>
    <property type="evidence" value="ECO:0007669"/>
    <property type="project" value="InterPro"/>
</dbReference>
<dbReference type="Pfam" id="PF00583">
    <property type="entry name" value="Acetyltransf_1"/>
    <property type="match status" value="1"/>
</dbReference>
<keyword evidence="3" id="KW-1185">Reference proteome</keyword>
<accession>A0A3L7AAV6</accession>
<dbReference type="CDD" id="cd04301">
    <property type="entry name" value="NAT_SF"/>
    <property type="match status" value="1"/>
</dbReference>
<comment type="caution">
    <text evidence="2">The sequence shown here is derived from an EMBL/GenBank/DDBJ whole genome shotgun (WGS) entry which is preliminary data.</text>
</comment>
<dbReference type="InterPro" id="IPR016181">
    <property type="entry name" value="Acyl_CoA_acyltransferase"/>
</dbReference>
<dbReference type="InterPro" id="IPR000182">
    <property type="entry name" value="GNAT_dom"/>
</dbReference>
<evidence type="ECO:0000259" key="1">
    <source>
        <dbReference type="PROSITE" id="PS51186"/>
    </source>
</evidence>
<dbReference type="OrthoDB" id="3526335at2"/>
<dbReference type="PROSITE" id="PS51186">
    <property type="entry name" value="GNAT"/>
    <property type="match status" value="1"/>
</dbReference>
<dbReference type="Proteomes" id="UP000272503">
    <property type="component" value="Unassembled WGS sequence"/>
</dbReference>
<dbReference type="RefSeq" id="WP_121647321.1">
    <property type="nucleotide sequence ID" value="NZ_RCUX01000002.1"/>
</dbReference>
<dbReference type="SUPFAM" id="SSF55729">
    <property type="entry name" value="Acyl-CoA N-acyltransferases (Nat)"/>
    <property type="match status" value="1"/>
</dbReference>
<dbReference type="Gene3D" id="3.40.630.30">
    <property type="match status" value="1"/>
</dbReference>
<sequence length="150" mass="16266">MTDLRLEELSATTIVAVNALTLKPGQEQFIAPVSYSVAAAVTDPSTTWQRVVLRDDKVVGFVQASFDENSPSEEFRSILWRINVDAGAQGGGVGTFAVDALTEEARKRGFDHVTVIYEPGDLGPDVFFRQVGFVAVGETAYGEVLARRTI</sequence>
<proteinExistence type="predicted"/>
<keyword evidence="2" id="KW-0808">Transferase</keyword>
<gene>
    <name evidence="2" type="ORF">D9V32_02480</name>
</gene>
<reference evidence="2 3" key="1">
    <citation type="submission" date="2018-10" db="EMBL/GenBank/DDBJ databases">
        <authorList>
            <person name="Li J."/>
        </authorList>
    </citation>
    <scope>NUCLEOTIDE SEQUENCE [LARGE SCALE GENOMIC DNA]</scope>
    <source>
        <strain evidence="2 3">IF 016277</strain>
    </source>
</reference>
<dbReference type="EMBL" id="RCUX01000002">
    <property type="protein sequence ID" value="RLP77337.1"/>
    <property type="molecule type" value="Genomic_DNA"/>
</dbReference>
<feature type="domain" description="N-acetyltransferase" evidence="1">
    <location>
        <begin position="4"/>
        <end position="150"/>
    </location>
</feature>
<name>A0A3L7AAV6_9MICO</name>
<organism evidence="2 3">
    <name type="scientific">Mycetocola tolaasinivorans</name>
    <dbReference type="NCBI Taxonomy" id="76635"/>
    <lineage>
        <taxon>Bacteria</taxon>
        <taxon>Bacillati</taxon>
        <taxon>Actinomycetota</taxon>
        <taxon>Actinomycetes</taxon>
        <taxon>Micrococcales</taxon>
        <taxon>Microbacteriaceae</taxon>
        <taxon>Mycetocola</taxon>
    </lineage>
</organism>
<dbReference type="AlphaFoldDB" id="A0A3L7AAV6"/>
<evidence type="ECO:0000313" key="3">
    <source>
        <dbReference type="Proteomes" id="UP000272503"/>
    </source>
</evidence>
<protein>
    <submittedName>
        <fullName evidence="2">GNAT family N-acetyltransferase</fullName>
    </submittedName>
</protein>